<evidence type="ECO:0000256" key="1">
    <source>
        <dbReference type="ARBA" id="ARBA00022490"/>
    </source>
</evidence>
<evidence type="ECO:0000313" key="8">
    <source>
        <dbReference type="EMBL" id="AOP34622.1"/>
    </source>
</evidence>
<dbReference type="Gene3D" id="3.40.1010.10">
    <property type="entry name" value="Cobalt-precorrin-4 Transmethylase, Domain 1"/>
    <property type="match status" value="1"/>
</dbReference>
<gene>
    <name evidence="6" type="primary">rsmI</name>
    <name evidence="8" type="ORF">A0128_12645</name>
</gene>
<organism evidence="8 9">
    <name type="scientific">Leptospira tipperaryensis</name>
    <dbReference type="NCBI Taxonomy" id="2564040"/>
    <lineage>
        <taxon>Bacteria</taxon>
        <taxon>Pseudomonadati</taxon>
        <taxon>Spirochaetota</taxon>
        <taxon>Spirochaetia</taxon>
        <taxon>Leptospirales</taxon>
        <taxon>Leptospiraceae</taxon>
        <taxon>Leptospira</taxon>
    </lineage>
</organism>
<keyword evidence="2 6" id="KW-0698">rRNA processing</keyword>
<evidence type="ECO:0000256" key="6">
    <source>
        <dbReference type="HAMAP-Rule" id="MF_01877"/>
    </source>
</evidence>
<name>A0A1D7UYG7_9LEPT</name>
<proteinExistence type="inferred from homology"/>
<dbReference type="CDD" id="cd11648">
    <property type="entry name" value="RsmI"/>
    <property type="match status" value="1"/>
</dbReference>
<sequence length="255" mass="28339">MSLEEEFEESSSEEIPLQPGTLYVVSTPIGNLEDLTFRALRILKNTNRILCENAGHSRRLLKYYGIDTPASTLYKDQSAVPYSGLIEELREGKNFALISDAGAPGVSDPGSHLIRMVREAGLNVTPVPGASALTALLSISGWQANPFLFLGFVSEKKGKKRNQLGEWKEFEGLIMIFESVHRIGDTIDAVKEIFPDGEFLIGREMTKIHEEILHYSPLSEGKLKEFARKGEFVVLINTNRKKMLKGSLGSADRIQ</sequence>
<dbReference type="PROSITE" id="PS01296">
    <property type="entry name" value="RSMI"/>
    <property type="match status" value="1"/>
</dbReference>
<evidence type="ECO:0000256" key="3">
    <source>
        <dbReference type="ARBA" id="ARBA00022603"/>
    </source>
</evidence>
<dbReference type="PANTHER" id="PTHR46111:SF1">
    <property type="entry name" value="RIBOSOMAL RNA SMALL SUBUNIT METHYLTRANSFERASE I"/>
    <property type="match status" value="1"/>
</dbReference>
<evidence type="ECO:0000259" key="7">
    <source>
        <dbReference type="Pfam" id="PF00590"/>
    </source>
</evidence>
<protein>
    <recommendedName>
        <fullName evidence="6">Ribosomal RNA small subunit methyltransferase I</fullName>
        <ecNumber evidence="6">2.1.1.198</ecNumber>
    </recommendedName>
    <alternativeName>
        <fullName evidence="6">16S rRNA 2'-O-ribose C1402 methyltransferase</fullName>
    </alternativeName>
    <alternativeName>
        <fullName evidence="6">rRNA (cytidine-2'-O-)-methyltransferase RsmI</fullName>
    </alternativeName>
</protein>
<dbReference type="GO" id="GO:0070677">
    <property type="term" value="F:rRNA (cytosine-2'-O-)-methyltransferase activity"/>
    <property type="evidence" value="ECO:0007669"/>
    <property type="project" value="UniProtKB-UniRule"/>
</dbReference>
<evidence type="ECO:0000256" key="2">
    <source>
        <dbReference type="ARBA" id="ARBA00022552"/>
    </source>
</evidence>
<dbReference type="AlphaFoldDB" id="A0A1D7UYG7"/>
<comment type="catalytic activity">
    <reaction evidence="6">
        <text>cytidine(1402) in 16S rRNA + S-adenosyl-L-methionine = 2'-O-methylcytidine(1402) in 16S rRNA + S-adenosyl-L-homocysteine + H(+)</text>
        <dbReference type="Rhea" id="RHEA:42924"/>
        <dbReference type="Rhea" id="RHEA-COMP:10285"/>
        <dbReference type="Rhea" id="RHEA-COMP:10286"/>
        <dbReference type="ChEBI" id="CHEBI:15378"/>
        <dbReference type="ChEBI" id="CHEBI:57856"/>
        <dbReference type="ChEBI" id="CHEBI:59789"/>
        <dbReference type="ChEBI" id="CHEBI:74495"/>
        <dbReference type="ChEBI" id="CHEBI:82748"/>
        <dbReference type="EC" id="2.1.1.198"/>
    </reaction>
</comment>
<keyword evidence="5 6" id="KW-0949">S-adenosyl-L-methionine</keyword>
<comment type="similarity">
    <text evidence="6">Belongs to the methyltransferase superfamily. RsmI family.</text>
</comment>
<dbReference type="Proteomes" id="UP000094197">
    <property type="component" value="Chromosome 1"/>
</dbReference>
<comment type="function">
    <text evidence="6">Catalyzes the 2'-O-methylation of the ribose of cytidine 1402 (C1402) in 16S rRNA.</text>
</comment>
<evidence type="ECO:0000256" key="5">
    <source>
        <dbReference type="ARBA" id="ARBA00022691"/>
    </source>
</evidence>
<dbReference type="KEGG" id="laj:A0128_12645"/>
<dbReference type="Gene3D" id="3.30.950.10">
    <property type="entry name" value="Methyltransferase, Cobalt-precorrin-4 Transmethylase, Domain 2"/>
    <property type="match status" value="1"/>
</dbReference>
<dbReference type="InterPro" id="IPR008189">
    <property type="entry name" value="rRNA_ssu_MeTfrase_I"/>
</dbReference>
<feature type="domain" description="Tetrapyrrole methylase" evidence="7">
    <location>
        <begin position="21"/>
        <end position="213"/>
    </location>
</feature>
<accession>A0A1D7UYG7</accession>
<dbReference type="Pfam" id="PF00590">
    <property type="entry name" value="TP_methylase"/>
    <property type="match status" value="1"/>
</dbReference>
<dbReference type="InterPro" id="IPR035996">
    <property type="entry name" value="4pyrrol_Methylase_sf"/>
</dbReference>
<dbReference type="InterPro" id="IPR000878">
    <property type="entry name" value="4pyrrol_Mease"/>
</dbReference>
<dbReference type="GO" id="GO:0005737">
    <property type="term" value="C:cytoplasm"/>
    <property type="evidence" value="ECO:0007669"/>
    <property type="project" value="UniProtKB-SubCell"/>
</dbReference>
<dbReference type="EC" id="2.1.1.198" evidence="6"/>
<dbReference type="InterPro" id="IPR014776">
    <property type="entry name" value="4pyrrole_Mease_sub2"/>
</dbReference>
<dbReference type="PANTHER" id="PTHR46111">
    <property type="entry name" value="RIBOSOMAL RNA SMALL SUBUNIT METHYLTRANSFERASE I"/>
    <property type="match status" value="1"/>
</dbReference>
<dbReference type="SUPFAM" id="SSF53790">
    <property type="entry name" value="Tetrapyrrole methylase"/>
    <property type="match status" value="1"/>
</dbReference>
<dbReference type="InterPro" id="IPR014777">
    <property type="entry name" value="4pyrrole_Mease_sub1"/>
</dbReference>
<dbReference type="HAMAP" id="MF_01877">
    <property type="entry name" value="16SrRNA_methyltr_I"/>
    <property type="match status" value="1"/>
</dbReference>
<dbReference type="OrthoDB" id="9809084at2"/>
<evidence type="ECO:0000256" key="4">
    <source>
        <dbReference type="ARBA" id="ARBA00022679"/>
    </source>
</evidence>
<dbReference type="PIRSF" id="PIRSF005917">
    <property type="entry name" value="MTase_YraL"/>
    <property type="match status" value="1"/>
</dbReference>
<dbReference type="RefSeq" id="WP_069607847.1">
    <property type="nucleotide sequence ID" value="NZ_CP015217.1"/>
</dbReference>
<comment type="subcellular location">
    <subcellularLocation>
        <location evidence="6">Cytoplasm</location>
    </subcellularLocation>
</comment>
<keyword evidence="9" id="KW-1185">Reference proteome</keyword>
<evidence type="ECO:0000313" key="9">
    <source>
        <dbReference type="Proteomes" id="UP000094197"/>
    </source>
</evidence>
<keyword evidence="3 6" id="KW-0489">Methyltransferase</keyword>
<keyword evidence="4 6" id="KW-0808">Transferase</keyword>
<reference evidence="8 9" key="1">
    <citation type="submission" date="2016-04" db="EMBL/GenBank/DDBJ databases">
        <title>Complete genome seqeunce of Leptospira alstonii serovar Room22.</title>
        <authorList>
            <person name="Nally J.E."/>
            <person name="Bayles D.O."/>
            <person name="Hurley D."/>
            <person name="Fanning S."/>
            <person name="McMahon B.J."/>
            <person name="Arent Z."/>
        </authorList>
    </citation>
    <scope>NUCLEOTIDE SEQUENCE [LARGE SCALE GENOMIC DNA]</scope>
    <source>
        <strain evidence="8 9">GWTS #1</strain>
    </source>
</reference>
<keyword evidence="1 6" id="KW-0963">Cytoplasm</keyword>
<dbReference type="NCBIfam" id="TIGR00096">
    <property type="entry name" value="16S rRNA (cytidine(1402)-2'-O)-methyltransferase"/>
    <property type="match status" value="1"/>
</dbReference>
<dbReference type="InterPro" id="IPR018063">
    <property type="entry name" value="SAM_MeTrfase_RsmI_CS"/>
</dbReference>
<dbReference type="EMBL" id="CP015217">
    <property type="protein sequence ID" value="AOP34622.1"/>
    <property type="molecule type" value="Genomic_DNA"/>
</dbReference>